<dbReference type="PANTHER" id="PTHR47992">
    <property type="entry name" value="PROTEIN PHOSPHATASE"/>
    <property type="match status" value="1"/>
</dbReference>
<dbReference type="Proteomes" id="UP001304683">
    <property type="component" value="Chromosome"/>
</dbReference>
<dbReference type="Gene3D" id="3.60.40.10">
    <property type="entry name" value="PPM-type phosphatase domain"/>
    <property type="match status" value="1"/>
</dbReference>
<keyword evidence="3" id="KW-1185">Reference proteome</keyword>
<dbReference type="Pfam" id="PF13672">
    <property type="entry name" value="PP2C_2"/>
    <property type="match status" value="1"/>
</dbReference>
<proteinExistence type="predicted"/>
<evidence type="ECO:0000313" key="2">
    <source>
        <dbReference type="EMBL" id="WPD19921.1"/>
    </source>
</evidence>
<reference evidence="2 3" key="1">
    <citation type="submission" date="2023-08" db="EMBL/GenBank/DDBJ databases">
        <title>Genome sequence of Thermaerobacter compostii strain Ins1, a spore-forming filamentous bacterium isolated from a deep geothermal reservoir.</title>
        <authorList>
            <person name="Bregnard D."/>
            <person name="Gonzalez D."/>
            <person name="Junier P."/>
        </authorList>
    </citation>
    <scope>NUCLEOTIDE SEQUENCE [LARGE SCALE GENOMIC DNA]</scope>
    <source>
        <strain evidence="2 3">Ins1</strain>
    </source>
</reference>
<dbReference type="SUPFAM" id="SSF81606">
    <property type="entry name" value="PP2C-like"/>
    <property type="match status" value="1"/>
</dbReference>
<dbReference type="NCBIfam" id="NF033484">
    <property type="entry name" value="Stp1_PP2C_phos"/>
    <property type="match status" value="1"/>
</dbReference>
<dbReference type="SMART" id="SM00331">
    <property type="entry name" value="PP2C_SIG"/>
    <property type="match status" value="1"/>
</dbReference>
<evidence type="ECO:0000259" key="1">
    <source>
        <dbReference type="PROSITE" id="PS51746"/>
    </source>
</evidence>
<organism evidence="2 3">
    <name type="scientific">Thermaerobacter composti</name>
    <dbReference type="NCBI Taxonomy" id="554949"/>
    <lineage>
        <taxon>Bacteria</taxon>
        <taxon>Bacillati</taxon>
        <taxon>Bacillota</taxon>
        <taxon>Clostridia</taxon>
        <taxon>Eubacteriales</taxon>
        <taxon>Clostridiales Family XVII. Incertae Sedis</taxon>
        <taxon>Thermaerobacter</taxon>
    </lineage>
</organism>
<dbReference type="PROSITE" id="PS51746">
    <property type="entry name" value="PPM_2"/>
    <property type="match status" value="1"/>
</dbReference>
<dbReference type="CDD" id="cd00143">
    <property type="entry name" value="PP2Cc"/>
    <property type="match status" value="1"/>
</dbReference>
<feature type="domain" description="PPM-type phosphatase" evidence="1">
    <location>
        <begin position="5"/>
        <end position="239"/>
    </location>
</feature>
<name>A0ABZ0QR22_9FIRM</name>
<dbReference type="InterPro" id="IPR036457">
    <property type="entry name" value="PPM-type-like_dom_sf"/>
</dbReference>
<dbReference type="SMART" id="SM00332">
    <property type="entry name" value="PP2Cc"/>
    <property type="match status" value="1"/>
</dbReference>
<dbReference type="InterPro" id="IPR001932">
    <property type="entry name" value="PPM-type_phosphatase-like_dom"/>
</dbReference>
<evidence type="ECO:0000313" key="3">
    <source>
        <dbReference type="Proteomes" id="UP001304683"/>
    </source>
</evidence>
<dbReference type="InterPro" id="IPR015655">
    <property type="entry name" value="PP2C"/>
</dbReference>
<accession>A0ABZ0QR22</accession>
<dbReference type="RefSeq" id="WP_318751355.1">
    <property type="nucleotide sequence ID" value="NZ_CP132508.1"/>
</dbReference>
<sequence length="244" mass="25555">MPVLRLAARTHPGWVRENNEDAYLAEALPGDDGWLVAVADGMGGHRAGEVASWLALRTLRERVVAGAALADAVLAANEEVFRRQAGDPGLSGMGTTLTAAVIGRGGAVELCHVGDSRAYLLRQGYLARLTRDHSLVEEFVRSGALTEQEARRHPQRNLLTRAIGTDASVPVDETTVQLEPSDLLLLCSDGLSEALPDAMLADLLAAGGPGDVVARVDALIQAALAAGGGDNITAVLAWWDGEAP</sequence>
<gene>
    <name evidence="2" type="ORF">Q5761_04540</name>
</gene>
<dbReference type="EMBL" id="CP132508">
    <property type="protein sequence ID" value="WPD19921.1"/>
    <property type="molecule type" value="Genomic_DNA"/>
</dbReference>
<protein>
    <submittedName>
        <fullName evidence="2">Stp1/IreP family PP2C-type Ser/Thr phosphatase</fullName>
    </submittedName>
</protein>